<gene>
    <name evidence="1" type="ORF">PDJAM_G00054980</name>
</gene>
<dbReference type="Proteomes" id="UP000830395">
    <property type="component" value="Chromosome 14"/>
</dbReference>
<reference evidence="1" key="1">
    <citation type="submission" date="2020-02" db="EMBL/GenBank/DDBJ databases">
        <title>Genome sequencing of the panga catfish, Pangasius djambal.</title>
        <authorList>
            <person name="Wen M."/>
            <person name="Zahm M."/>
            <person name="Roques C."/>
            <person name="Cabau C."/>
            <person name="Klopp C."/>
            <person name="Donnadieu C."/>
            <person name="Jouanno E."/>
            <person name="Avarre J.-C."/>
            <person name="Campet M."/>
            <person name="Ha T."/>
            <person name="Dugue R."/>
            <person name="Lampietro C."/>
            <person name="Louis A."/>
            <person name="Herpin A."/>
            <person name="Echchiki A."/>
            <person name="Berthelot C."/>
            <person name="Parey E."/>
            <person name="Roest-Crollius H."/>
            <person name="Braasch I."/>
            <person name="Postlethwait J.H."/>
            <person name="Bobe J."/>
            <person name="Montfort J."/>
            <person name="Bouchez O."/>
            <person name="Begum T."/>
            <person name="Schartl M."/>
            <person name="Gustiano R."/>
            <person name="Guiguen Y."/>
        </authorList>
    </citation>
    <scope>NUCLEOTIDE SEQUENCE</scope>
    <source>
        <strain evidence="1">Pdj_M5554</strain>
    </source>
</reference>
<name>A0ACC5YWS1_9TELE</name>
<evidence type="ECO:0000313" key="2">
    <source>
        <dbReference type="Proteomes" id="UP000830395"/>
    </source>
</evidence>
<protein>
    <submittedName>
        <fullName evidence="1">Uncharacterized protein</fullName>
    </submittedName>
</protein>
<organism evidence="1 2">
    <name type="scientific">Pangasius djambal</name>
    <dbReference type="NCBI Taxonomy" id="1691987"/>
    <lineage>
        <taxon>Eukaryota</taxon>
        <taxon>Metazoa</taxon>
        <taxon>Chordata</taxon>
        <taxon>Craniata</taxon>
        <taxon>Vertebrata</taxon>
        <taxon>Euteleostomi</taxon>
        <taxon>Actinopterygii</taxon>
        <taxon>Neopterygii</taxon>
        <taxon>Teleostei</taxon>
        <taxon>Ostariophysi</taxon>
        <taxon>Siluriformes</taxon>
        <taxon>Pangasiidae</taxon>
        <taxon>Pangasius</taxon>
    </lineage>
</organism>
<comment type="caution">
    <text evidence="1">The sequence shown here is derived from an EMBL/GenBank/DDBJ whole genome shotgun (WGS) entry which is preliminary data.</text>
</comment>
<sequence>CVCALLCSALELCPGPDRSRGEEIQHQCTRFPELKFSLNSLSLSPAVGLFITDGGVHTANAFIRHPAKISLLLILSRVKNNHIRTGTRD</sequence>
<keyword evidence="2" id="KW-1185">Reference proteome</keyword>
<accession>A0ACC5YWS1</accession>
<evidence type="ECO:0000313" key="1">
    <source>
        <dbReference type="EMBL" id="MCJ8740099.1"/>
    </source>
</evidence>
<feature type="non-terminal residue" evidence="1">
    <location>
        <position position="1"/>
    </location>
</feature>
<dbReference type="EMBL" id="CM040988">
    <property type="protein sequence ID" value="MCJ8740099.1"/>
    <property type="molecule type" value="Genomic_DNA"/>
</dbReference>
<proteinExistence type="predicted"/>